<evidence type="ECO:0000313" key="2">
    <source>
        <dbReference type="EMBL" id="OGM01659.1"/>
    </source>
</evidence>
<dbReference type="EMBL" id="MGFG01000001">
    <property type="protein sequence ID" value="OGM01659.1"/>
    <property type="molecule type" value="Genomic_DNA"/>
</dbReference>
<feature type="compositionally biased region" description="Acidic residues" evidence="1">
    <location>
        <begin position="82"/>
        <end position="104"/>
    </location>
</feature>
<comment type="caution">
    <text evidence="2">The sequence shown here is derived from an EMBL/GenBank/DDBJ whole genome shotgun (WGS) entry which is preliminary data.</text>
</comment>
<evidence type="ECO:0000313" key="3">
    <source>
        <dbReference type="Proteomes" id="UP000176988"/>
    </source>
</evidence>
<reference evidence="2 3" key="1">
    <citation type="journal article" date="2016" name="Nat. Commun.">
        <title>Thousands of microbial genomes shed light on interconnected biogeochemical processes in an aquifer system.</title>
        <authorList>
            <person name="Anantharaman K."/>
            <person name="Brown C.T."/>
            <person name="Hug L.A."/>
            <person name="Sharon I."/>
            <person name="Castelle C.J."/>
            <person name="Probst A.J."/>
            <person name="Thomas B.C."/>
            <person name="Singh A."/>
            <person name="Wilkins M.J."/>
            <person name="Karaoz U."/>
            <person name="Brodie E.L."/>
            <person name="Williams K.H."/>
            <person name="Hubbard S.S."/>
            <person name="Banfield J.F."/>
        </authorList>
    </citation>
    <scope>NUCLEOTIDE SEQUENCE [LARGE SCALE GENOMIC DNA]</scope>
</reference>
<feature type="region of interest" description="Disordered" evidence="1">
    <location>
        <begin position="81"/>
        <end position="129"/>
    </location>
</feature>
<gene>
    <name evidence="2" type="ORF">A2480_00755</name>
</gene>
<proteinExistence type="predicted"/>
<accession>A0A1F7WGX0</accession>
<evidence type="ECO:0000256" key="1">
    <source>
        <dbReference type="SAM" id="MobiDB-lite"/>
    </source>
</evidence>
<protein>
    <submittedName>
        <fullName evidence="2">Uncharacterized protein</fullName>
    </submittedName>
</protein>
<dbReference type="AlphaFoldDB" id="A0A1F7WGX0"/>
<dbReference type="Proteomes" id="UP000176988">
    <property type="component" value="Unassembled WGS sequence"/>
</dbReference>
<sequence>MRVDGRRSEEMAQKARYLELVDHPLVVGELHNMGCELSENFQDVVVRCGPGGRLDGRQENGCWTQTGVNDLEDGIITILDSEGPDEERGEDPWEGFNDEEEETSIIENEPSTDPILARGRKWITENRRH</sequence>
<name>A0A1F7WGX0_9BACT</name>
<organism evidence="2 3">
    <name type="scientific">Candidatus Uhrbacteria bacterium RIFOXYC2_FULL_47_19</name>
    <dbReference type="NCBI Taxonomy" id="1802424"/>
    <lineage>
        <taxon>Bacteria</taxon>
        <taxon>Candidatus Uhriibacteriota</taxon>
    </lineage>
</organism>